<proteinExistence type="inferred from homology"/>
<gene>
    <name evidence="2" type="ORF">AVEN_7811_1</name>
</gene>
<accession>A0A4Y2S7W8</accession>
<dbReference type="EMBL" id="BGPR01020325">
    <property type="protein sequence ID" value="GBN84348.1"/>
    <property type="molecule type" value="Genomic_DNA"/>
</dbReference>
<reference evidence="2 3" key="1">
    <citation type="journal article" date="2019" name="Sci. Rep.">
        <title>Orb-weaving spider Araneus ventricosus genome elucidates the spidroin gene catalogue.</title>
        <authorList>
            <person name="Kono N."/>
            <person name="Nakamura H."/>
            <person name="Ohtoshi R."/>
            <person name="Moran D.A.P."/>
            <person name="Shinohara A."/>
            <person name="Yoshida Y."/>
            <person name="Fujiwara M."/>
            <person name="Mori M."/>
            <person name="Tomita M."/>
            <person name="Arakawa K."/>
        </authorList>
    </citation>
    <scope>NUCLEOTIDE SEQUENCE [LARGE SCALE GENOMIC DNA]</scope>
</reference>
<name>A0A4Y2S7W8_ARAVE</name>
<dbReference type="GO" id="GO:0003677">
    <property type="term" value="F:DNA binding"/>
    <property type="evidence" value="ECO:0007669"/>
    <property type="project" value="InterPro"/>
</dbReference>
<evidence type="ECO:0000256" key="1">
    <source>
        <dbReference type="ARBA" id="ARBA00006846"/>
    </source>
</evidence>
<dbReference type="Proteomes" id="UP000499080">
    <property type="component" value="Unassembled WGS sequence"/>
</dbReference>
<dbReference type="SUPFAM" id="SSF47113">
    <property type="entry name" value="Histone-fold"/>
    <property type="match status" value="1"/>
</dbReference>
<sequence>MPPQASGKAVKKAVRPKEIRAVIRKEEEAQEGIFRYLHLQSLETGPPRYWNFKQSHVYHEFFREQHFRAHCSRIFPISSLQQKAQSPVGNPTAVRLLLPGELAKHAVSEGTKQSLSTLQVNVEILGTKKKGL</sequence>
<dbReference type="PRINTS" id="PR00621">
    <property type="entry name" value="HISTONEH2B"/>
</dbReference>
<dbReference type="InterPro" id="IPR000558">
    <property type="entry name" value="Histone_H2B"/>
</dbReference>
<dbReference type="GO" id="GO:0030527">
    <property type="term" value="F:structural constituent of chromatin"/>
    <property type="evidence" value="ECO:0007669"/>
    <property type="project" value="InterPro"/>
</dbReference>
<dbReference type="GO" id="GO:0000786">
    <property type="term" value="C:nucleosome"/>
    <property type="evidence" value="ECO:0007669"/>
    <property type="project" value="InterPro"/>
</dbReference>
<comment type="similarity">
    <text evidence="1">Belongs to the histone H2B family.</text>
</comment>
<comment type="caution">
    <text evidence="2">The sequence shown here is derived from an EMBL/GenBank/DDBJ whole genome shotgun (WGS) entry which is preliminary data.</text>
</comment>
<dbReference type="Gene3D" id="1.10.20.10">
    <property type="entry name" value="Histone, subunit A"/>
    <property type="match status" value="1"/>
</dbReference>
<dbReference type="AlphaFoldDB" id="A0A4Y2S7W8"/>
<dbReference type="InterPro" id="IPR009072">
    <property type="entry name" value="Histone-fold"/>
</dbReference>
<dbReference type="GO" id="GO:0046982">
    <property type="term" value="F:protein heterodimerization activity"/>
    <property type="evidence" value="ECO:0007669"/>
    <property type="project" value="InterPro"/>
</dbReference>
<organism evidence="2 3">
    <name type="scientific">Araneus ventricosus</name>
    <name type="common">Orbweaver spider</name>
    <name type="synonym">Epeira ventricosa</name>
    <dbReference type="NCBI Taxonomy" id="182803"/>
    <lineage>
        <taxon>Eukaryota</taxon>
        <taxon>Metazoa</taxon>
        <taxon>Ecdysozoa</taxon>
        <taxon>Arthropoda</taxon>
        <taxon>Chelicerata</taxon>
        <taxon>Arachnida</taxon>
        <taxon>Araneae</taxon>
        <taxon>Araneomorphae</taxon>
        <taxon>Entelegynae</taxon>
        <taxon>Araneoidea</taxon>
        <taxon>Araneidae</taxon>
        <taxon>Araneus</taxon>
    </lineage>
</organism>
<protein>
    <recommendedName>
        <fullName evidence="4">Histone H2B</fullName>
    </recommendedName>
</protein>
<keyword evidence="3" id="KW-1185">Reference proteome</keyword>
<evidence type="ECO:0000313" key="2">
    <source>
        <dbReference type="EMBL" id="GBN84348.1"/>
    </source>
</evidence>
<dbReference type="OrthoDB" id="7430073at2759"/>
<evidence type="ECO:0008006" key="4">
    <source>
        <dbReference type="Google" id="ProtNLM"/>
    </source>
</evidence>
<evidence type="ECO:0000313" key="3">
    <source>
        <dbReference type="Proteomes" id="UP000499080"/>
    </source>
</evidence>